<dbReference type="PROSITE" id="PS52016">
    <property type="entry name" value="TONB_DEPENDENT_REC_3"/>
    <property type="match status" value="1"/>
</dbReference>
<keyword evidence="12" id="KW-1185">Reference proteome</keyword>
<accession>A0A086AB85</accession>
<dbReference type="GO" id="GO:0015344">
    <property type="term" value="F:siderophore uptake transmembrane transporter activity"/>
    <property type="evidence" value="ECO:0007669"/>
    <property type="project" value="TreeGrafter"/>
</dbReference>
<dbReference type="SUPFAM" id="SSF56935">
    <property type="entry name" value="Porins"/>
    <property type="match status" value="1"/>
</dbReference>
<proteinExistence type="inferred from homology"/>
<sequence>MNVKLRVLSAGALFFLGQVAYAQKAKRDTAKATEIDEVVMVGFGQKKSVKEVTGSVSTVKGDKLNDLPVASPDKALMGRVTGVQTGAASGQPGGIVNIRVRGNTSVNGNNSPIFIVDGVRIASGDLTSLNTTSNILANLSTDDIESMTVLKDAVSTSLYGADAGAGVIIITTKSGKSGKPRFNFSTNFGVNKTAFKLPNPLSKDEWHGLAAQTMLNSPGTFGFTTYQQAYDALLSPDPDVNPFGYQDYRDVNTNWQKELTRNAGQNETNFSVSGGSDKFKYYSSIGMFNQESVYKGSDFKRVNASTKIEYKATDRLTINTDFQFSNSKMSTLNDGGDFANPLLAQYFNLPIDPVRNPDGSWYYGINNSLPSGNFNVAALQDLNSRKANTTRVFANLGVNYKILDGLIYRMNFAPEYINVEEDVYLSPLHGDGWAAKGDLTSNARRFFNFNVQNVLEYSFRLGDKHKFVARAIQEAYKSDLRSINAEGQVVALSTLHTLDSFVKPVAAGGAKTITSRSGYAGQLNYNFDNIVNLDVAYRRDAMSNFFPGQKGGNFYSAGASVDLAEIFLPNNDYVTMLKLRSSYGKLGNQISASPYATYSYGVNYNNNAGASYAGFYNPGLKWETVKPFNVGVDLGFLKDRITLTAEYYNKKTEDLIFTVPLSLAQGNSGYTDNIGELVNKGFEFSINADILRPTDPKGFSLSMDANLSTLDNELTKIYGGKDIISGGTILREGESINSWYMRKWAGVDPSNGDPLWYVNGVDGATTNNYNNAQRAVQGNRLAKYFGGVGIRMSYQNFTVSAQGTYSFGGKVYDDWANYTMSDGQYSLFYPGYQDQLNYWTPDNPNALNPKPIYGGNKLANRISSRYLYKADYLRLANLKIAYTFDSSFLKGSNLNKVTVYVMGNNLWTHAYDKNLRYDPDIALAGTTGLNLPPLKSYLVGFNVEF</sequence>
<dbReference type="InterPro" id="IPR012910">
    <property type="entry name" value="Plug_dom"/>
</dbReference>
<dbReference type="InterPro" id="IPR039426">
    <property type="entry name" value="TonB-dep_rcpt-like"/>
</dbReference>
<dbReference type="Pfam" id="PF07715">
    <property type="entry name" value="Plug"/>
    <property type="match status" value="1"/>
</dbReference>
<feature type="domain" description="TonB-dependent receptor plug" evidence="10">
    <location>
        <begin position="49"/>
        <end position="167"/>
    </location>
</feature>
<evidence type="ECO:0000313" key="11">
    <source>
        <dbReference type="EMBL" id="KFF13949.1"/>
    </source>
</evidence>
<name>A0A086AB85_9FLAO</name>
<dbReference type="PANTHER" id="PTHR30069:SF29">
    <property type="entry name" value="HEMOGLOBIN AND HEMOGLOBIN-HAPTOGLOBIN-BINDING PROTEIN 1-RELATED"/>
    <property type="match status" value="1"/>
</dbReference>
<keyword evidence="4 8" id="KW-0812">Transmembrane</keyword>
<gene>
    <name evidence="11" type="ORF">IW15_00410</name>
</gene>
<evidence type="ECO:0000256" key="4">
    <source>
        <dbReference type="ARBA" id="ARBA00022692"/>
    </source>
</evidence>
<feature type="chain" id="PRO_5001802394" evidence="9">
    <location>
        <begin position="23"/>
        <end position="945"/>
    </location>
</feature>
<dbReference type="InterPro" id="IPR023996">
    <property type="entry name" value="TonB-dep_OMP_SusC/RagA"/>
</dbReference>
<keyword evidence="3 8" id="KW-1134">Transmembrane beta strand</keyword>
<evidence type="ECO:0000256" key="1">
    <source>
        <dbReference type="ARBA" id="ARBA00004571"/>
    </source>
</evidence>
<comment type="caution">
    <text evidence="11">The sequence shown here is derived from an EMBL/GenBank/DDBJ whole genome shotgun (WGS) entry which is preliminary data.</text>
</comment>
<keyword evidence="2 8" id="KW-0813">Transport</keyword>
<dbReference type="InterPro" id="IPR023997">
    <property type="entry name" value="TonB-dep_OMP_SusC/RagA_CS"/>
</dbReference>
<dbReference type="AlphaFoldDB" id="A0A086AB85"/>
<dbReference type="Proteomes" id="UP000028705">
    <property type="component" value="Unassembled WGS sequence"/>
</dbReference>
<evidence type="ECO:0000256" key="9">
    <source>
        <dbReference type="SAM" id="SignalP"/>
    </source>
</evidence>
<dbReference type="GO" id="GO:0009279">
    <property type="term" value="C:cell outer membrane"/>
    <property type="evidence" value="ECO:0007669"/>
    <property type="project" value="UniProtKB-SubCell"/>
</dbReference>
<keyword evidence="6 8" id="KW-0472">Membrane</keyword>
<dbReference type="NCBIfam" id="TIGR04057">
    <property type="entry name" value="SusC_RagA_signa"/>
    <property type="match status" value="1"/>
</dbReference>
<dbReference type="Gene3D" id="2.170.130.10">
    <property type="entry name" value="TonB-dependent receptor, plug domain"/>
    <property type="match status" value="1"/>
</dbReference>
<dbReference type="PANTHER" id="PTHR30069">
    <property type="entry name" value="TONB-DEPENDENT OUTER MEMBRANE RECEPTOR"/>
    <property type="match status" value="1"/>
</dbReference>
<dbReference type="InterPro" id="IPR037066">
    <property type="entry name" value="Plug_dom_sf"/>
</dbReference>
<evidence type="ECO:0000256" key="7">
    <source>
        <dbReference type="ARBA" id="ARBA00023237"/>
    </source>
</evidence>
<dbReference type="EMBL" id="JPRH01000001">
    <property type="protein sequence ID" value="KFF13949.1"/>
    <property type="molecule type" value="Genomic_DNA"/>
</dbReference>
<keyword evidence="5 9" id="KW-0732">Signal</keyword>
<dbReference type="Gene3D" id="2.40.170.20">
    <property type="entry name" value="TonB-dependent receptor, beta-barrel domain"/>
    <property type="match status" value="1"/>
</dbReference>
<dbReference type="InterPro" id="IPR036942">
    <property type="entry name" value="Beta-barrel_TonB_sf"/>
</dbReference>
<dbReference type="OrthoDB" id="9768177at2"/>
<evidence type="ECO:0000256" key="8">
    <source>
        <dbReference type="PROSITE-ProRule" id="PRU01360"/>
    </source>
</evidence>
<keyword evidence="7 8" id="KW-0998">Cell outer membrane</keyword>
<protein>
    <submittedName>
        <fullName evidence="11">Membrane protein</fullName>
    </submittedName>
</protein>
<evidence type="ECO:0000256" key="6">
    <source>
        <dbReference type="ARBA" id="ARBA00023136"/>
    </source>
</evidence>
<dbReference type="STRING" id="445961.IW15_00410"/>
<evidence type="ECO:0000256" key="5">
    <source>
        <dbReference type="ARBA" id="ARBA00022729"/>
    </source>
</evidence>
<evidence type="ECO:0000313" key="12">
    <source>
        <dbReference type="Proteomes" id="UP000028705"/>
    </source>
</evidence>
<reference evidence="11 12" key="1">
    <citation type="submission" date="2014-07" db="EMBL/GenBank/DDBJ databases">
        <title>Genome of Chryseobacterium soli DSM 19298.</title>
        <authorList>
            <person name="Stropko S.J."/>
            <person name="Pipes S.E."/>
            <person name="Newman J."/>
        </authorList>
    </citation>
    <scope>NUCLEOTIDE SEQUENCE [LARGE SCALE GENOMIC DNA]</scope>
    <source>
        <strain evidence="11 12">DSM 19298</strain>
    </source>
</reference>
<dbReference type="eggNOG" id="COG4771">
    <property type="taxonomic scope" value="Bacteria"/>
</dbReference>
<evidence type="ECO:0000259" key="10">
    <source>
        <dbReference type="Pfam" id="PF07715"/>
    </source>
</evidence>
<evidence type="ECO:0000256" key="3">
    <source>
        <dbReference type="ARBA" id="ARBA00022452"/>
    </source>
</evidence>
<evidence type="ECO:0000256" key="2">
    <source>
        <dbReference type="ARBA" id="ARBA00022448"/>
    </source>
</evidence>
<dbReference type="RefSeq" id="WP_034708363.1">
    <property type="nucleotide sequence ID" value="NZ_JPRH01000001.1"/>
</dbReference>
<dbReference type="NCBIfam" id="TIGR04056">
    <property type="entry name" value="OMP_RagA_SusC"/>
    <property type="match status" value="1"/>
</dbReference>
<organism evidence="11 12">
    <name type="scientific">Chryseobacterium soli</name>
    <dbReference type="NCBI Taxonomy" id="445961"/>
    <lineage>
        <taxon>Bacteria</taxon>
        <taxon>Pseudomonadati</taxon>
        <taxon>Bacteroidota</taxon>
        <taxon>Flavobacteriia</taxon>
        <taxon>Flavobacteriales</taxon>
        <taxon>Weeksellaceae</taxon>
        <taxon>Chryseobacterium group</taxon>
        <taxon>Chryseobacterium</taxon>
    </lineage>
</organism>
<comment type="subcellular location">
    <subcellularLocation>
        <location evidence="1 8">Cell outer membrane</location>
        <topology evidence="1 8">Multi-pass membrane protein</topology>
    </subcellularLocation>
</comment>
<feature type="signal peptide" evidence="9">
    <location>
        <begin position="1"/>
        <end position="22"/>
    </location>
</feature>
<dbReference type="GO" id="GO:0044718">
    <property type="term" value="P:siderophore transmembrane transport"/>
    <property type="evidence" value="ECO:0007669"/>
    <property type="project" value="TreeGrafter"/>
</dbReference>
<comment type="similarity">
    <text evidence="8">Belongs to the TonB-dependent receptor family.</text>
</comment>